<accession>A0A9N9LI91</accession>
<feature type="transmembrane region" description="Helical" evidence="1">
    <location>
        <begin position="28"/>
        <end position="46"/>
    </location>
</feature>
<proteinExistence type="predicted"/>
<keyword evidence="1" id="KW-1133">Transmembrane helix</keyword>
<keyword evidence="1" id="KW-0472">Membrane</keyword>
<name>A0A9N9LI91_9HELO</name>
<dbReference type="AlphaFoldDB" id="A0A9N9LI91"/>
<comment type="caution">
    <text evidence="2">The sequence shown here is derived from an EMBL/GenBank/DDBJ whole genome shotgun (WGS) entry which is preliminary data.</text>
</comment>
<keyword evidence="3" id="KW-1185">Reference proteome</keyword>
<dbReference type="Proteomes" id="UP000701801">
    <property type="component" value="Unassembled WGS sequence"/>
</dbReference>
<dbReference type="OrthoDB" id="47375at2759"/>
<reference evidence="2" key="1">
    <citation type="submission" date="2021-07" db="EMBL/GenBank/DDBJ databases">
        <authorList>
            <person name="Durling M."/>
        </authorList>
    </citation>
    <scope>NUCLEOTIDE SEQUENCE</scope>
</reference>
<keyword evidence="1" id="KW-0812">Transmembrane</keyword>
<evidence type="ECO:0000256" key="1">
    <source>
        <dbReference type="SAM" id="Phobius"/>
    </source>
</evidence>
<dbReference type="EMBL" id="CAJVRM010000096">
    <property type="protein sequence ID" value="CAG8974238.1"/>
    <property type="molecule type" value="Genomic_DNA"/>
</dbReference>
<gene>
    <name evidence="2" type="ORF">HYALB_00009726</name>
</gene>
<protein>
    <recommendedName>
        <fullName evidence="4">Glycosyltransferase family 25 protein</fullName>
    </recommendedName>
</protein>
<sequence length="367" mass="41394">MPVKMFSPKRIVTPPYGRTYRKTFNERLRALTAAFLVAILIFYYTMDEYPFCSTCDFAVRDLWEARVDAGNDTLGFHKILALSYGPSWRTRGLIAAADYTGLDIEIPKQTHPTPELVEAFQKIPSDTGKQPSNGSAYAWLAHLDLLKYVITNNLETTLIVEDDVDWDLNIKEQMRLISDNIRRFTEVNSTDSSPYGHSWDILWIGHCGERTEIDTHRIEYDDSAVLPAKVYTGWSNKFMFNIDAGRRAIQEGVNPVCTFGYAVTLKSAEKVLQYAGKGGNEAFDIQLLQGCQAKDLDCLVVNPEVMHHYTPSKELGYASSVYEGDGKGSSSEESQFENIIGGTENILRSARCRVLFGSTCLKDHRDY</sequence>
<evidence type="ECO:0000313" key="3">
    <source>
        <dbReference type="Proteomes" id="UP000701801"/>
    </source>
</evidence>
<evidence type="ECO:0008006" key="4">
    <source>
        <dbReference type="Google" id="ProtNLM"/>
    </source>
</evidence>
<evidence type="ECO:0000313" key="2">
    <source>
        <dbReference type="EMBL" id="CAG8974238.1"/>
    </source>
</evidence>
<organism evidence="2 3">
    <name type="scientific">Hymenoscyphus albidus</name>
    <dbReference type="NCBI Taxonomy" id="595503"/>
    <lineage>
        <taxon>Eukaryota</taxon>
        <taxon>Fungi</taxon>
        <taxon>Dikarya</taxon>
        <taxon>Ascomycota</taxon>
        <taxon>Pezizomycotina</taxon>
        <taxon>Leotiomycetes</taxon>
        <taxon>Helotiales</taxon>
        <taxon>Helotiaceae</taxon>
        <taxon>Hymenoscyphus</taxon>
    </lineage>
</organism>